<sequence length="237" mass="25867">MTTPKPVTDFGAVETLPIDSVTPAPDNPRGGAGAFNVVRQNGGLGLFADLLAAVTLSTNGRMVGANLDAVINAEATIARPGFPYSCFIEQVGAGREEWFGPFEDDITHAFQYGTRADGATALLMPLLRYMKESKSKTGMRAAYNHERAVQLQRIFPESAKVSVRATHSNGKGAPRVFHTMQPGAIRNPLMIHDQQLFGAVRTRMGDLLEQWNTEQEKGNRAKIQRRIAAMEKKTARA</sequence>
<name>A0A5C5RPL6_9ACTN</name>
<accession>A0A5C5RPL6</accession>
<dbReference type="AlphaFoldDB" id="A0A5C5RPL6"/>
<keyword evidence="2" id="KW-1185">Reference proteome</keyword>
<evidence type="ECO:0000313" key="1">
    <source>
        <dbReference type="EMBL" id="TWS24443.1"/>
    </source>
</evidence>
<dbReference type="RefSeq" id="WP_146434489.1">
    <property type="nucleotide sequence ID" value="NZ_VIGV01000003.1"/>
</dbReference>
<dbReference type="EMBL" id="VIGV01000003">
    <property type="protein sequence ID" value="TWS24443.1"/>
    <property type="molecule type" value="Genomic_DNA"/>
</dbReference>
<organism evidence="1 2">
    <name type="scientific">Tsukamurella sputi</name>
    <dbReference type="NCBI Taxonomy" id="2591848"/>
    <lineage>
        <taxon>Bacteria</taxon>
        <taxon>Bacillati</taxon>
        <taxon>Actinomycetota</taxon>
        <taxon>Actinomycetes</taxon>
        <taxon>Mycobacteriales</taxon>
        <taxon>Tsukamurellaceae</taxon>
        <taxon>Tsukamurella</taxon>
    </lineage>
</organism>
<dbReference type="Proteomes" id="UP000319792">
    <property type="component" value="Unassembled WGS sequence"/>
</dbReference>
<comment type="caution">
    <text evidence="1">The sequence shown here is derived from an EMBL/GenBank/DDBJ whole genome shotgun (WGS) entry which is preliminary data.</text>
</comment>
<protein>
    <submittedName>
        <fullName evidence="1">Uncharacterized protein</fullName>
    </submittedName>
</protein>
<evidence type="ECO:0000313" key="2">
    <source>
        <dbReference type="Proteomes" id="UP000319792"/>
    </source>
</evidence>
<proteinExistence type="predicted"/>
<dbReference type="OrthoDB" id="9984692at2"/>
<gene>
    <name evidence="1" type="ORF">FK268_12705</name>
</gene>
<reference evidence="1 2" key="1">
    <citation type="submission" date="2019-08" db="EMBL/GenBank/DDBJ databases">
        <title>Tsukamurella conjunctivitidis sp. nov., Tsukamurella assacharolytica sp. nov. and Tsukamurella sputae sp. nov. isolated from patients with conjunctivitis, bacteraemia (lymphoma) and respiratory infection (sputum) in Hong Kong.</title>
        <authorList>
            <person name="Fok K.M.N."/>
            <person name="Fong J.Y.H."/>
        </authorList>
    </citation>
    <scope>NUCLEOTIDE SEQUENCE [LARGE SCALE GENOMIC DNA]</scope>
    <source>
        <strain evidence="1 2">HKU70</strain>
    </source>
</reference>